<dbReference type="InterPro" id="IPR036724">
    <property type="entry name" value="Cobalamin-bd_sf"/>
</dbReference>
<proteinExistence type="predicted"/>
<evidence type="ECO:0000259" key="3">
    <source>
        <dbReference type="PROSITE" id="PS51332"/>
    </source>
</evidence>
<evidence type="ECO:0000256" key="1">
    <source>
        <dbReference type="ARBA" id="ARBA00022723"/>
    </source>
</evidence>
<evidence type="ECO:0000313" key="4">
    <source>
        <dbReference type="EMBL" id="MDC2954515.1"/>
    </source>
</evidence>
<dbReference type="Pfam" id="PF02310">
    <property type="entry name" value="B12-binding"/>
    <property type="match status" value="1"/>
</dbReference>
<evidence type="ECO:0000313" key="5">
    <source>
        <dbReference type="Proteomes" id="UP001221328"/>
    </source>
</evidence>
<feature type="domain" description="B12-binding" evidence="3">
    <location>
        <begin position="100"/>
        <end position="226"/>
    </location>
</feature>
<dbReference type="RefSeq" id="WP_272174735.1">
    <property type="nucleotide sequence ID" value="NZ_JAQOSK010000003.1"/>
</dbReference>
<dbReference type="InterPro" id="IPR036594">
    <property type="entry name" value="Meth_synthase_dom"/>
</dbReference>
<protein>
    <submittedName>
        <fullName evidence="4">Cobalamin-dependent protein</fullName>
    </submittedName>
</protein>
<dbReference type="InterPro" id="IPR006158">
    <property type="entry name" value="Cobalamin-bd"/>
</dbReference>
<keyword evidence="5" id="KW-1185">Reference proteome</keyword>
<dbReference type="PROSITE" id="PS51332">
    <property type="entry name" value="B12_BINDING"/>
    <property type="match status" value="1"/>
</dbReference>
<keyword evidence="2" id="KW-0170">Cobalt</keyword>
<dbReference type="PANTHER" id="PTHR45833:SF1">
    <property type="entry name" value="METHIONINE SYNTHASE"/>
    <property type="match status" value="1"/>
</dbReference>
<dbReference type="EMBL" id="JAQOSK010000003">
    <property type="protein sequence ID" value="MDC2954515.1"/>
    <property type="molecule type" value="Genomic_DNA"/>
</dbReference>
<sequence>MTAVDDTRPDLTAVRDRLWTAVRAGDEYEACAAVLDAVGSGLDAETALLDVIAAVQLRVGAEWAANRLTVAQEHAATAIHERVVAALAHHPEHRGPDPTRSRITVACVDGEWHALPARLLAEVLRRRGWRVDFLGAQVPTPHLIAHLHQTGSRVVALSATLSPHLPTAHAAITACQAVGVPVVAGGAAFGVDGRHARALGADAWAPHAREAAHVLERGLARPDLLAVRQTVDDLPHLTDQEYTMVVGTRRELLKETLVELEDRFPPMRAYSDRQRQRTAEDIGHILDHLAAALYVADEDLFRDFIAWTADVLTARDVPAHSLDPALEVLGHRLKDFPRATRILRAARDTLATHLPASRKPGDGQHV</sequence>
<dbReference type="Gene3D" id="3.40.50.280">
    <property type="entry name" value="Cobalamin-binding domain"/>
    <property type="match status" value="1"/>
</dbReference>
<organism evidence="4 5">
    <name type="scientific">Streptomyces gilvifuscus</name>
    <dbReference type="NCBI Taxonomy" id="1550617"/>
    <lineage>
        <taxon>Bacteria</taxon>
        <taxon>Bacillati</taxon>
        <taxon>Actinomycetota</taxon>
        <taxon>Actinomycetes</taxon>
        <taxon>Kitasatosporales</taxon>
        <taxon>Streptomycetaceae</taxon>
        <taxon>Streptomyces</taxon>
    </lineage>
</organism>
<gene>
    <name evidence="4" type="ORF">PO587_08595</name>
</gene>
<dbReference type="SUPFAM" id="SSF52242">
    <property type="entry name" value="Cobalamin (vitamin B12)-binding domain"/>
    <property type="match status" value="1"/>
</dbReference>
<keyword evidence="1" id="KW-0479">Metal-binding</keyword>
<dbReference type="Proteomes" id="UP001221328">
    <property type="component" value="Unassembled WGS sequence"/>
</dbReference>
<evidence type="ECO:0000256" key="2">
    <source>
        <dbReference type="ARBA" id="ARBA00023285"/>
    </source>
</evidence>
<dbReference type="PANTHER" id="PTHR45833">
    <property type="entry name" value="METHIONINE SYNTHASE"/>
    <property type="match status" value="1"/>
</dbReference>
<dbReference type="Gene3D" id="1.10.1240.10">
    <property type="entry name" value="Methionine synthase domain"/>
    <property type="match status" value="1"/>
</dbReference>
<accession>A0ABT5FPV6</accession>
<comment type="caution">
    <text evidence="4">The sequence shown here is derived from an EMBL/GenBank/DDBJ whole genome shotgun (WGS) entry which is preliminary data.</text>
</comment>
<name>A0ABT5FPV6_9ACTN</name>
<dbReference type="CDD" id="cd02065">
    <property type="entry name" value="B12-binding_like"/>
    <property type="match status" value="1"/>
</dbReference>
<reference evidence="4 5" key="1">
    <citation type="journal article" date="2015" name="Int. J. Syst. Evol. Microbiol.">
        <title>Streptomyces gilvifuscus sp. nov., an actinomycete that produces antibacterial compounds isolated from soil.</title>
        <authorList>
            <person name="Nguyen T.M."/>
            <person name="Kim J."/>
        </authorList>
    </citation>
    <scope>NUCLEOTIDE SEQUENCE [LARGE SCALE GENOMIC DNA]</scope>
    <source>
        <strain evidence="4 5">T113</strain>
    </source>
</reference>
<dbReference type="Pfam" id="PF02607">
    <property type="entry name" value="B12-binding_2"/>
    <property type="match status" value="1"/>
</dbReference>
<dbReference type="InterPro" id="IPR003759">
    <property type="entry name" value="Cbl-bd_cap"/>
</dbReference>
<dbReference type="InterPro" id="IPR050554">
    <property type="entry name" value="Met_Synthase/Corrinoid"/>
</dbReference>